<sequence length="342" mass="37347">MSRVKGWMKREYLIFIGLYLLVLILNYTGVINNYLLQVIMLAGVNIIVTLSLNLVNGVTGLFSIGHAGFMAVGAYVAAVISTTLMSALEISSKDFLANGILLLALIGGGLVAAGGGFLIARPTLKVKGDYLAIVTLGFGEIIRSVIRLIDYVGGARGMIGIPKITNFTWVFLVVLLAVYSSRNFIKSTYGRSCLAIRENEIAAEAMGTDARKYKTIAFTFSAFWAGIGGGLFAHLLMFISPDTFAYSKSTDLLVYLYAGGVGTITGAAAGAFLMTLLPELLRFLDDWRLVIYALVLLYVIIWRPYGISGGRELKFLGIQTFTGKDRSLWSRLRKRKKEATQR</sequence>
<keyword evidence="5 6" id="KW-0472">Membrane</keyword>
<dbReference type="PATRIC" id="fig|476272.21.peg.3131"/>
<evidence type="ECO:0000256" key="4">
    <source>
        <dbReference type="ARBA" id="ARBA00022989"/>
    </source>
</evidence>
<feature type="transmembrane region" description="Helical" evidence="6">
    <location>
        <begin position="100"/>
        <end position="118"/>
    </location>
</feature>
<dbReference type="GeneID" id="86821416"/>
<gene>
    <name evidence="7" type="ORF">RUMHYD_00125</name>
</gene>
<protein>
    <recommendedName>
        <fullName evidence="9">Leucine/isoleucine/valine transporter permease subunit</fullName>
    </recommendedName>
</protein>
<feature type="transmembrane region" description="Helical" evidence="6">
    <location>
        <begin position="130"/>
        <end position="149"/>
    </location>
</feature>
<feature type="transmembrane region" description="Helical" evidence="6">
    <location>
        <begin position="216"/>
        <end position="240"/>
    </location>
</feature>
<evidence type="ECO:0000256" key="5">
    <source>
        <dbReference type="ARBA" id="ARBA00023136"/>
    </source>
</evidence>
<feature type="transmembrane region" description="Helical" evidence="6">
    <location>
        <begin position="161"/>
        <end position="179"/>
    </location>
</feature>
<proteinExistence type="predicted"/>
<evidence type="ECO:0000256" key="1">
    <source>
        <dbReference type="ARBA" id="ARBA00004651"/>
    </source>
</evidence>
<dbReference type="EMBL" id="ACBZ01000003">
    <property type="protein sequence ID" value="EEG50923.1"/>
    <property type="molecule type" value="Genomic_DNA"/>
</dbReference>
<dbReference type="AlphaFoldDB" id="C0CH12"/>
<dbReference type="HOGENOM" id="CLU_031365_1_2_9"/>
<comment type="subcellular location">
    <subcellularLocation>
        <location evidence="1">Cell membrane</location>
        <topology evidence="1">Multi-pass membrane protein</topology>
    </subcellularLocation>
</comment>
<reference evidence="7 8" key="1">
    <citation type="submission" date="2009-01" db="EMBL/GenBank/DDBJ databases">
        <authorList>
            <person name="Fulton L."/>
            <person name="Clifton S."/>
            <person name="Fulton B."/>
            <person name="Xu J."/>
            <person name="Minx P."/>
            <person name="Pepin K.H."/>
            <person name="Johnson M."/>
            <person name="Bhonagiri V."/>
            <person name="Nash W.E."/>
            <person name="Mardis E.R."/>
            <person name="Wilson R.K."/>
        </authorList>
    </citation>
    <scope>NUCLEOTIDE SEQUENCE [LARGE SCALE GENOMIC DNA]</scope>
    <source>
        <strain evidence="8">DSM 10507 / JCM 14656 / S5a33</strain>
    </source>
</reference>
<keyword evidence="2" id="KW-1003">Cell membrane</keyword>
<dbReference type="CDD" id="cd06581">
    <property type="entry name" value="TM_PBP1_LivM_like"/>
    <property type="match status" value="1"/>
</dbReference>
<dbReference type="InterPro" id="IPR001851">
    <property type="entry name" value="ABC_transp_permease"/>
</dbReference>
<accession>C0CH12</accession>
<feature type="transmembrane region" description="Helical" evidence="6">
    <location>
        <begin position="12"/>
        <end position="28"/>
    </location>
</feature>
<keyword evidence="3 6" id="KW-0812">Transmembrane</keyword>
<evidence type="ECO:0000256" key="6">
    <source>
        <dbReference type="SAM" id="Phobius"/>
    </source>
</evidence>
<dbReference type="eggNOG" id="COG4177">
    <property type="taxonomic scope" value="Bacteria"/>
</dbReference>
<dbReference type="GO" id="GO:0005886">
    <property type="term" value="C:plasma membrane"/>
    <property type="evidence" value="ECO:0007669"/>
    <property type="project" value="UniProtKB-SubCell"/>
</dbReference>
<dbReference type="PANTHER" id="PTHR30482">
    <property type="entry name" value="HIGH-AFFINITY BRANCHED-CHAIN AMINO ACID TRANSPORT SYSTEM PERMEASE"/>
    <property type="match status" value="1"/>
</dbReference>
<dbReference type="PANTHER" id="PTHR30482:SF10">
    <property type="entry name" value="HIGH-AFFINITY BRANCHED-CHAIN AMINO ACID TRANSPORT PROTEIN BRAE"/>
    <property type="match status" value="1"/>
</dbReference>
<dbReference type="Pfam" id="PF02653">
    <property type="entry name" value="BPD_transp_2"/>
    <property type="match status" value="1"/>
</dbReference>
<dbReference type="Proteomes" id="UP000003100">
    <property type="component" value="Unassembled WGS sequence"/>
</dbReference>
<keyword evidence="8" id="KW-1185">Reference proteome</keyword>
<evidence type="ECO:0000256" key="2">
    <source>
        <dbReference type="ARBA" id="ARBA00022475"/>
    </source>
</evidence>
<evidence type="ECO:0008006" key="9">
    <source>
        <dbReference type="Google" id="ProtNLM"/>
    </source>
</evidence>
<dbReference type="InterPro" id="IPR043428">
    <property type="entry name" value="LivM-like"/>
</dbReference>
<dbReference type="RefSeq" id="WP_005944775.1">
    <property type="nucleotide sequence ID" value="NZ_CP136423.1"/>
</dbReference>
<name>C0CH12_BLAHS</name>
<comment type="caution">
    <text evidence="7">The sequence shown here is derived from an EMBL/GenBank/DDBJ whole genome shotgun (WGS) entry which is preliminary data.</text>
</comment>
<evidence type="ECO:0000256" key="3">
    <source>
        <dbReference type="ARBA" id="ARBA00022692"/>
    </source>
</evidence>
<keyword evidence="4 6" id="KW-1133">Transmembrane helix</keyword>
<evidence type="ECO:0000313" key="7">
    <source>
        <dbReference type="EMBL" id="EEG50923.1"/>
    </source>
</evidence>
<evidence type="ECO:0000313" key="8">
    <source>
        <dbReference type="Proteomes" id="UP000003100"/>
    </source>
</evidence>
<feature type="transmembrane region" description="Helical" evidence="6">
    <location>
        <begin position="34"/>
        <end position="55"/>
    </location>
</feature>
<feature type="transmembrane region" description="Helical" evidence="6">
    <location>
        <begin position="289"/>
        <end position="305"/>
    </location>
</feature>
<feature type="transmembrane region" description="Helical" evidence="6">
    <location>
        <begin position="252"/>
        <end position="277"/>
    </location>
</feature>
<dbReference type="GO" id="GO:0015658">
    <property type="term" value="F:branched-chain amino acid transmembrane transporter activity"/>
    <property type="evidence" value="ECO:0007669"/>
    <property type="project" value="InterPro"/>
</dbReference>
<reference evidence="7 8" key="2">
    <citation type="submission" date="2009-02" db="EMBL/GenBank/DDBJ databases">
        <title>Draft genome sequence of Blautia hydrogenotrophica DSM 10507 (Ruminococcus hydrogenotrophicus DSM 10507).</title>
        <authorList>
            <person name="Sudarsanam P."/>
            <person name="Ley R."/>
            <person name="Guruge J."/>
            <person name="Turnbaugh P.J."/>
            <person name="Mahowald M."/>
            <person name="Liep D."/>
            <person name="Gordon J."/>
        </authorList>
    </citation>
    <scope>NUCLEOTIDE SEQUENCE [LARGE SCALE GENOMIC DNA]</scope>
    <source>
        <strain evidence="8">DSM 10507 / JCM 14656 / S5a33</strain>
    </source>
</reference>
<organism evidence="7 8">
    <name type="scientific">Blautia hydrogenotrophica (strain DSM 10507 / JCM 14656 / S5a33)</name>
    <name type="common">Ruminococcus hydrogenotrophicus</name>
    <dbReference type="NCBI Taxonomy" id="476272"/>
    <lineage>
        <taxon>Bacteria</taxon>
        <taxon>Bacillati</taxon>
        <taxon>Bacillota</taxon>
        <taxon>Clostridia</taxon>
        <taxon>Lachnospirales</taxon>
        <taxon>Lachnospiraceae</taxon>
        <taxon>Blautia</taxon>
    </lineage>
</organism>
<feature type="transmembrane region" description="Helical" evidence="6">
    <location>
        <begin position="67"/>
        <end position="88"/>
    </location>
</feature>